<dbReference type="STRING" id="1841861.GCA_900157365_02150"/>
<evidence type="ECO:0000313" key="5">
    <source>
        <dbReference type="EMBL" id="SPM41620.1"/>
    </source>
</evidence>
<evidence type="ECO:0000256" key="1">
    <source>
        <dbReference type="ARBA" id="ARBA00006754"/>
    </source>
</evidence>
<feature type="domain" description="PucR C-terminal helix-turn-helix" evidence="2">
    <location>
        <begin position="329"/>
        <end position="387"/>
    </location>
</feature>
<dbReference type="PANTHER" id="PTHR33744:SF1">
    <property type="entry name" value="DNA-BINDING TRANSCRIPTIONAL ACTIVATOR ADER"/>
    <property type="match status" value="1"/>
</dbReference>
<feature type="domain" description="CdaR GGDEF-like" evidence="4">
    <location>
        <begin position="179"/>
        <end position="281"/>
    </location>
</feature>
<accession>A0A2U3PD20</accession>
<evidence type="ECO:0000259" key="4">
    <source>
        <dbReference type="Pfam" id="PF17853"/>
    </source>
</evidence>
<dbReference type="Gene3D" id="1.10.10.2840">
    <property type="entry name" value="PucR C-terminal helix-turn-helix domain"/>
    <property type="match status" value="1"/>
</dbReference>
<evidence type="ECO:0000313" key="6">
    <source>
        <dbReference type="Proteomes" id="UP000240424"/>
    </source>
</evidence>
<dbReference type="RefSeq" id="WP_077080197.1">
    <property type="nucleotide sequence ID" value="NZ_FUEZ01000004.1"/>
</dbReference>
<dbReference type="EMBL" id="FUEZ01000004">
    <property type="protein sequence ID" value="SPM41620.1"/>
    <property type="molecule type" value="Genomic_DNA"/>
</dbReference>
<dbReference type="AlphaFoldDB" id="A0A2U3PD20"/>
<gene>
    <name evidence="5" type="ORF">MNAB215_3830</name>
</gene>
<dbReference type="Pfam" id="PF13556">
    <property type="entry name" value="HTH_30"/>
    <property type="match status" value="1"/>
</dbReference>
<reference evidence="5 6" key="1">
    <citation type="submission" date="2017-01" db="EMBL/GenBank/DDBJ databases">
        <authorList>
            <consortium name="Urmite Genomes"/>
        </authorList>
    </citation>
    <scope>NUCLEOTIDE SEQUENCE [LARGE SCALE GENOMIC DNA]</scope>
    <source>
        <strain evidence="5 6">AB215</strain>
    </source>
</reference>
<dbReference type="Proteomes" id="UP000240424">
    <property type="component" value="Unassembled WGS sequence"/>
</dbReference>
<dbReference type="InterPro" id="IPR042070">
    <property type="entry name" value="PucR_C-HTH_sf"/>
</dbReference>
<proteinExistence type="inferred from homology"/>
<evidence type="ECO:0000259" key="3">
    <source>
        <dbReference type="Pfam" id="PF14361"/>
    </source>
</evidence>
<dbReference type="InterPro" id="IPR051448">
    <property type="entry name" value="CdaR-like_regulators"/>
</dbReference>
<dbReference type="InterPro" id="IPR025736">
    <property type="entry name" value="PucR_C-HTH_dom"/>
</dbReference>
<dbReference type="InterPro" id="IPR041522">
    <property type="entry name" value="CdaR_GGDEF"/>
</dbReference>
<evidence type="ECO:0008006" key="7">
    <source>
        <dbReference type="Google" id="ProtNLM"/>
    </source>
</evidence>
<dbReference type="Pfam" id="PF17853">
    <property type="entry name" value="GGDEF_2"/>
    <property type="match status" value="1"/>
</dbReference>
<organism evidence="5 6">
    <name type="scientific">Mycobacterium numidiamassiliense</name>
    <dbReference type="NCBI Taxonomy" id="1841861"/>
    <lineage>
        <taxon>Bacteria</taxon>
        <taxon>Bacillati</taxon>
        <taxon>Actinomycetota</taxon>
        <taxon>Actinomycetes</taxon>
        <taxon>Mycobacteriales</taxon>
        <taxon>Mycobacteriaceae</taxon>
        <taxon>Mycobacterium</taxon>
    </lineage>
</organism>
<protein>
    <recommendedName>
        <fullName evidence="7">PucR family transcriptional regulator</fullName>
    </recommendedName>
</protein>
<dbReference type="OrthoDB" id="33973at2"/>
<dbReference type="Pfam" id="PF14361">
    <property type="entry name" value="RsbRD_N"/>
    <property type="match status" value="1"/>
</dbReference>
<evidence type="ECO:0000259" key="2">
    <source>
        <dbReference type="Pfam" id="PF13556"/>
    </source>
</evidence>
<keyword evidence="6" id="KW-1185">Reference proteome</keyword>
<name>A0A2U3PD20_9MYCO</name>
<dbReference type="PANTHER" id="PTHR33744">
    <property type="entry name" value="CARBOHYDRATE DIACID REGULATOR"/>
    <property type="match status" value="1"/>
</dbReference>
<comment type="similarity">
    <text evidence="1">Belongs to the CdaR family.</text>
</comment>
<sequence length="392" mass="42276">MSADNTAEQVSLIGAELARRTEQLGAAVASAVWAEIDFYQHAEVVSSDELIESCTANVRFIFSGLAGPQSFDTTPATETGESRAQSRVPLPVVMAAYRIGSHLIWQALLDIVEAHDSISRHALLAVTERIWEAQDVYTNAMTHGYRRRATQQAVDDEAERAALTEALFSGTVSAGHSPWEIADLLGLPTRGPYVVVAARTPELGKHALSGIVDKLRSLDIYSAWRLLPELQIGIVHLPSDAARAGLIATLRRTSSHGAGVSPRFDALSDIGTALRYARIAVTGTSADEPVVEFEDSVLGVAAVTAPDVNLRLADAVLGGLDGAADRNLLFQTFRVWAAHRGSIPDAAAALFCHPNTVRHRLRRIEEHTGRSIGVPLELAELCLAFEIDSRLR</sequence>
<dbReference type="InterPro" id="IPR025751">
    <property type="entry name" value="RsbRD_N_dom"/>
</dbReference>
<feature type="domain" description="RsbT co-antagonist protein RsbRD N-terminal" evidence="3">
    <location>
        <begin position="23"/>
        <end position="160"/>
    </location>
</feature>